<sequence length="140" mass="16968">MEENKETKDVKDMTPEEIEEMKYKVEKDKEKTVNKVIRGVNDVWEKEYDFKELDLKFKVKVRYPNAREQGRIFALRSSFLGGMDMYQNEDVFQAYQMLATLQEVGEEVPKEFRDVEEVYNLYPLKVMFQDWIEFLSSFRY</sequence>
<reference evidence="2" key="1">
    <citation type="submission" date="2016-04" db="EMBL/GenBank/DDBJ databases">
        <authorList>
            <person name="Gasior T."/>
        </authorList>
    </citation>
    <scope>NUCLEOTIDE SEQUENCE [LARGE SCALE GENOMIC DNA]</scope>
</reference>
<name>A0A1X9I9S2_9CAUD</name>
<organism evidence="1 2">
    <name type="scientific">Staphylococcus phage vB_SscM-1</name>
    <dbReference type="NCBI Taxonomy" id="1868844"/>
    <lineage>
        <taxon>Viruses</taxon>
        <taxon>Duplodnaviria</taxon>
        <taxon>Heunggongvirae</taxon>
        <taxon>Uroviricota</taxon>
        <taxon>Caudoviricetes</taxon>
        <taxon>Herelleviridae</taxon>
        <taxon>Twortvirinae</taxon>
        <taxon>Sciuriunavirus</taxon>
        <taxon>Sciuriunavirus SscM1</taxon>
    </lineage>
</organism>
<gene>
    <name evidence="1" type="ORF">vB_SscM-1_107</name>
</gene>
<keyword evidence="2" id="KW-1185">Reference proteome</keyword>
<dbReference type="EMBL" id="KX171212">
    <property type="protein sequence ID" value="ANT44771.1"/>
    <property type="molecule type" value="Genomic_DNA"/>
</dbReference>
<evidence type="ECO:0000313" key="2">
    <source>
        <dbReference type="Proteomes" id="UP000224459"/>
    </source>
</evidence>
<dbReference type="Proteomes" id="UP000224459">
    <property type="component" value="Segment"/>
</dbReference>
<evidence type="ECO:0008006" key="3">
    <source>
        <dbReference type="Google" id="ProtNLM"/>
    </source>
</evidence>
<proteinExistence type="predicted"/>
<evidence type="ECO:0000313" key="1">
    <source>
        <dbReference type="EMBL" id="ANT44771.1"/>
    </source>
</evidence>
<accession>A0A1X9I9S2</accession>
<protein>
    <recommendedName>
        <fullName evidence="3">Tail assembly chaperone</fullName>
    </recommendedName>
</protein>